<evidence type="ECO:0000313" key="3">
    <source>
        <dbReference type="Proteomes" id="UP000224026"/>
    </source>
</evidence>
<keyword evidence="3" id="KW-1185">Reference proteome</keyword>
<dbReference type="KEGG" id="vg:65069373"/>
<organism evidence="2 3">
    <name type="scientific">Leuconostoc phage Ln-7</name>
    <dbReference type="NCBI Taxonomy" id="1897736"/>
    <lineage>
        <taxon>Viruses</taxon>
        <taxon>Duplodnaviria</taxon>
        <taxon>Heunggongvirae</taxon>
        <taxon>Uroviricota</taxon>
        <taxon>Caudoviricetes</taxon>
        <taxon>Mccleskeyvirinae</taxon>
        <taxon>Unaquatrovirus</taxon>
        <taxon>Unaquatrovirus Ln7</taxon>
    </lineage>
</organism>
<evidence type="ECO:0000256" key="1">
    <source>
        <dbReference type="SAM" id="MobiDB-lite"/>
    </source>
</evidence>
<protein>
    <submittedName>
        <fullName evidence="2">Uncharacterized protein</fullName>
    </submittedName>
</protein>
<dbReference type="EMBL" id="KX578042">
    <property type="protein sequence ID" value="AOT27909.1"/>
    <property type="molecule type" value="Genomic_DNA"/>
</dbReference>
<feature type="compositionally biased region" description="Polar residues" evidence="1">
    <location>
        <begin position="108"/>
        <end position="118"/>
    </location>
</feature>
<sequence>MALNIITQQTNSTLKTGTTGLQLDTVSISVMYQDVYGTNYFSGNITLTADEDGISLQSTVDDFRIKAIAKAKSLVDGAVDKLSEPEPLPVLNNIETKETEEQIEPTDKNSVSTDGVTE</sequence>
<reference evidence="2 3" key="1">
    <citation type="journal article" date="2017" name="Int. J. Food Microbiol.">
        <title>Leuconostoc mesenteroides and Leuconostoc pseudomesenteroides bacteriophages: Genomics and cross-species host ranges.</title>
        <authorList>
            <person name="Pujato S.A."/>
            <person name="Guglielmotti D.M."/>
            <person name="Martinez-Garcia M."/>
            <person name="Quiberoni A."/>
            <person name="Mojica F.J.M."/>
        </authorList>
    </citation>
    <scope>NUCLEOTIDE SEQUENCE [LARGE SCALE GENOMIC DNA]</scope>
</reference>
<dbReference type="RefSeq" id="YP_010080412.1">
    <property type="nucleotide sequence ID" value="NC_054988.1"/>
</dbReference>
<name>A0A219VHH9_9CAUD</name>
<evidence type="ECO:0000313" key="2">
    <source>
        <dbReference type="EMBL" id="AOT27909.1"/>
    </source>
</evidence>
<accession>A0A219VHH9</accession>
<feature type="region of interest" description="Disordered" evidence="1">
    <location>
        <begin position="85"/>
        <end position="118"/>
    </location>
</feature>
<proteinExistence type="predicted"/>
<dbReference type="GeneID" id="65069373"/>
<dbReference type="Proteomes" id="UP000224026">
    <property type="component" value="Segment"/>
</dbReference>